<feature type="non-terminal residue" evidence="2">
    <location>
        <position position="1"/>
    </location>
</feature>
<organism evidence="2">
    <name type="scientific">Fopius arisanus</name>
    <dbReference type="NCBI Taxonomy" id="64838"/>
    <lineage>
        <taxon>Eukaryota</taxon>
        <taxon>Metazoa</taxon>
        <taxon>Ecdysozoa</taxon>
        <taxon>Arthropoda</taxon>
        <taxon>Hexapoda</taxon>
        <taxon>Insecta</taxon>
        <taxon>Pterygota</taxon>
        <taxon>Neoptera</taxon>
        <taxon>Endopterygota</taxon>
        <taxon>Hymenoptera</taxon>
        <taxon>Apocrita</taxon>
        <taxon>Ichneumonoidea</taxon>
        <taxon>Braconidae</taxon>
        <taxon>Opiinae</taxon>
        <taxon>Fopius</taxon>
    </lineage>
</organism>
<gene>
    <name evidence="2" type="primary">OXLA_1</name>
    <name evidence="2" type="ORF">g.49507</name>
</gene>
<protein>
    <submittedName>
        <fullName evidence="2">OXLA_1 protein</fullName>
    </submittedName>
</protein>
<evidence type="ECO:0000313" key="2">
    <source>
        <dbReference type="EMBL" id="JAG78457.1"/>
    </source>
</evidence>
<dbReference type="AlphaFoldDB" id="A0A0C9RKG5"/>
<feature type="compositionally biased region" description="Basic and acidic residues" evidence="1">
    <location>
        <begin position="232"/>
        <end position="245"/>
    </location>
</feature>
<evidence type="ECO:0000256" key="1">
    <source>
        <dbReference type="SAM" id="MobiDB-lite"/>
    </source>
</evidence>
<name>A0A0C9RKG5_9HYME</name>
<sequence length="245" mass="27537">ELTGYVDAIEGMKELKTHQKRVFKFVLNNGAGKRMRVLLWAGDALKYQSQITMYQVIELTMGTIRDMNLKSPLPPGKDYVLTEYHFQTASTLTCRGFYKKDDSYRDYEEVSLGEIMTKTTRICTEVYIRTPFKSVTTATEVQAMGLTVDKQFKLSVGIVSYTPNPEIVPGVCVKIRGILEKNKMGGVFLKVDDMSCIEIVAGKTMSVSEMKNIAISATSKRRSEGSLPLSKRNKENGSPNKEKME</sequence>
<proteinExistence type="predicted"/>
<dbReference type="EMBL" id="GBYB01008690">
    <property type="protein sequence ID" value="JAG78457.1"/>
    <property type="molecule type" value="Transcribed_RNA"/>
</dbReference>
<reference evidence="2" key="1">
    <citation type="submission" date="2015-01" db="EMBL/GenBank/DDBJ databases">
        <title>Transcriptome Assembly of Fopius arisanus.</title>
        <authorList>
            <person name="Geib S."/>
        </authorList>
    </citation>
    <scope>NUCLEOTIDE SEQUENCE</scope>
</reference>
<accession>A0A0C9RKG5</accession>
<feature type="region of interest" description="Disordered" evidence="1">
    <location>
        <begin position="218"/>
        <end position="245"/>
    </location>
</feature>